<comment type="caution">
    <text evidence="3">The sequence shown here is derived from an EMBL/GenBank/DDBJ whole genome shotgun (WGS) entry which is preliminary data.</text>
</comment>
<organism evidence="3 4">
    <name type="scientific">Ottowia thiooxydans</name>
    <dbReference type="NCBI Taxonomy" id="219182"/>
    <lineage>
        <taxon>Bacteria</taxon>
        <taxon>Pseudomonadati</taxon>
        <taxon>Pseudomonadota</taxon>
        <taxon>Betaproteobacteria</taxon>
        <taxon>Burkholderiales</taxon>
        <taxon>Comamonadaceae</taxon>
        <taxon>Ottowia</taxon>
    </lineage>
</organism>
<comment type="similarity">
    <text evidence="1">Belongs to the amidase family.</text>
</comment>
<dbReference type="RefSeq" id="WP_354445702.1">
    <property type="nucleotide sequence ID" value="NZ_JBEPSH010000007.1"/>
</dbReference>
<dbReference type="Gene3D" id="3.90.1300.10">
    <property type="entry name" value="Amidase signature (AS) domain"/>
    <property type="match status" value="1"/>
</dbReference>
<dbReference type="PANTHER" id="PTHR11895:SF7">
    <property type="entry name" value="GLUTAMYL-TRNA(GLN) AMIDOTRANSFERASE SUBUNIT A, MITOCHONDRIAL"/>
    <property type="match status" value="1"/>
</dbReference>
<evidence type="ECO:0000313" key="4">
    <source>
        <dbReference type="Proteomes" id="UP001549320"/>
    </source>
</evidence>
<dbReference type="InterPro" id="IPR023631">
    <property type="entry name" value="Amidase_dom"/>
</dbReference>
<evidence type="ECO:0000313" key="3">
    <source>
        <dbReference type="EMBL" id="MET4578440.1"/>
    </source>
</evidence>
<feature type="domain" description="Amidase" evidence="2">
    <location>
        <begin position="29"/>
        <end position="456"/>
    </location>
</feature>
<dbReference type="Pfam" id="PF01425">
    <property type="entry name" value="Amidase"/>
    <property type="match status" value="1"/>
</dbReference>
<name>A0ABV2QBQ6_9BURK</name>
<dbReference type="InterPro" id="IPR020556">
    <property type="entry name" value="Amidase_CS"/>
</dbReference>
<accession>A0ABV2QBQ6</accession>
<dbReference type="InterPro" id="IPR000120">
    <property type="entry name" value="Amidase"/>
</dbReference>
<protein>
    <submittedName>
        <fullName evidence="3">Amidase</fullName>
        <ecNumber evidence="3">3.5.1.4</ecNumber>
    </submittedName>
</protein>
<dbReference type="PROSITE" id="PS00571">
    <property type="entry name" value="AMIDASES"/>
    <property type="match status" value="1"/>
</dbReference>
<dbReference type="InterPro" id="IPR036928">
    <property type="entry name" value="AS_sf"/>
</dbReference>
<dbReference type="EMBL" id="JBEPSH010000007">
    <property type="protein sequence ID" value="MET4578440.1"/>
    <property type="molecule type" value="Genomic_DNA"/>
</dbReference>
<dbReference type="PANTHER" id="PTHR11895">
    <property type="entry name" value="TRANSAMIDASE"/>
    <property type="match status" value="1"/>
</dbReference>
<dbReference type="GO" id="GO:0004040">
    <property type="term" value="F:amidase activity"/>
    <property type="evidence" value="ECO:0007669"/>
    <property type="project" value="UniProtKB-EC"/>
</dbReference>
<reference evidence="3 4" key="1">
    <citation type="submission" date="2024-06" db="EMBL/GenBank/DDBJ databases">
        <title>Sorghum-associated microbial communities from plants grown in Nebraska, USA.</title>
        <authorList>
            <person name="Schachtman D."/>
        </authorList>
    </citation>
    <scope>NUCLEOTIDE SEQUENCE [LARGE SCALE GENOMIC DNA]</scope>
    <source>
        <strain evidence="3 4">2709</strain>
    </source>
</reference>
<proteinExistence type="inferred from homology"/>
<dbReference type="Proteomes" id="UP001549320">
    <property type="component" value="Unassembled WGS sequence"/>
</dbReference>
<evidence type="ECO:0000259" key="2">
    <source>
        <dbReference type="Pfam" id="PF01425"/>
    </source>
</evidence>
<dbReference type="EC" id="3.5.1.4" evidence="3"/>
<gene>
    <name evidence="3" type="ORF">ABIE13_003556</name>
</gene>
<dbReference type="SUPFAM" id="SSF75304">
    <property type="entry name" value="Amidase signature (AS) enzymes"/>
    <property type="match status" value="1"/>
</dbReference>
<evidence type="ECO:0000256" key="1">
    <source>
        <dbReference type="ARBA" id="ARBA00009199"/>
    </source>
</evidence>
<keyword evidence="3" id="KW-0378">Hydrolase</keyword>
<sequence length="475" mass="50223">MSLSFNEYRAFDALGLAEAIRNGKLKQSEVLEAALGRLSAVNPQVNAVTYLDEAAVAEARSAPASGPLGGVPYFIKDLHAPVKGMPLAHGSRLFAGQSFDFDSETVARLRRAGLRILGRTASSELGMSPSTETALAGATRNPWNLSRIAGGSSGGAAAAVAAGIVPASHATDSGGSIRIPASCNGLVGLKPTRGLLPTGPHRGDATHGLSHEHAVTRSVRDCAALLDATAGPDVGAPYYTPRPARTFLELIAEPPRKLRIAFTTRTFRDEAVHPECEAAVLDTARRLEEMGHVVEAGRPDFSPAALGAATGILLITGLAAQLRAREAVLGRPAREDELEPVTWEAIRQSHSVTGVDYASQFPRINQEVRKIAQFFETVDVLLTPTMASPPVELGTLSTQTLSLSEFKQAAGSLVPFTGAFNATGQPAISLPLHWTSDGMPVGVQLVGRFGEDSTLLQLSAEMERAWPWFHRTAPL</sequence>
<keyword evidence="4" id="KW-1185">Reference proteome</keyword>